<dbReference type="SUPFAM" id="SSF53474">
    <property type="entry name" value="alpha/beta-Hydrolases"/>
    <property type="match status" value="1"/>
</dbReference>
<dbReference type="Pfam" id="PF07519">
    <property type="entry name" value="Tannase"/>
    <property type="match status" value="1"/>
</dbReference>
<dbReference type="EC" id="3.1.1.73" evidence="9"/>
<comment type="caution">
    <text evidence="10">The sequence shown here is derived from an EMBL/GenBank/DDBJ whole genome shotgun (WGS) entry which is preliminary data.</text>
</comment>
<reference evidence="10 11" key="1">
    <citation type="submission" date="2016-09" db="EMBL/GenBank/DDBJ databases">
        <title>Rhizobium oryziradicis sp. nov., isolated from the root of rice.</title>
        <authorList>
            <person name="Zhao J."/>
            <person name="Zhang X."/>
        </authorList>
    </citation>
    <scope>NUCLEOTIDE SEQUENCE [LARGE SCALE GENOMIC DNA]</scope>
    <source>
        <strain evidence="10 11">14971</strain>
    </source>
</reference>
<dbReference type="EMBL" id="MKIN01000024">
    <property type="protein sequence ID" value="OLP48098.1"/>
    <property type="molecule type" value="Genomic_DNA"/>
</dbReference>
<dbReference type="GO" id="GO:0046872">
    <property type="term" value="F:metal ion binding"/>
    <property type="evidence" value="ECO:0007669"/>
    <property type="project" value="UniProtKB-KW"/>
</dbReference>
<evidence type="ECO:0000256" key="8">
    <source>
        <dbReference type="SAM" id="SignalP"/>
    </source>
</evidence>
<dbReference type="PANTHER" id="PTHR33938:SF15">
    <property type="entry name" value="FERULOYL ESTERASE B-RELATED"/>
    <property type="match status" value="1"/>
</dbReference>
<evidence type="ECO:0000313" key="12">
    <source>
        <dbReference type="Proteomes" id="UP000544107"/>
    </source>
</evidence>
<evidence type="ECO:0000256" key="7">
    <source>
        <dbReference type="ARBA" id="ARBA00023157"/>
    </source>
</evidence>
<protein>
    <submittedName>
        <fullName evidence="10">Feruloyl esterase</fullName>
        <ecNumber evidence="9">3.1.1.73</ecNumber>
    </submittedName>
</protein>
<feature type="signal peptide" evidence="8">
    <location>
        <begin position="1"/>
        <end position="22"/>
    </location>
</feature>
<reference evidence="9 12" key="2">
    <citation type="submission" date="2020-08" db="EMBL/GenBank/DDBJ databases">
        <title>Genomic Encyclopedia of Type Strains, Phase IV (KMG-IV): sequencing the most valuable type-strain genomes for metagenomic binning, comparative biology and taxonomic classification.</title>
        <authorList>
            <person name="Goeker M."/>
        </authorList>
    </citation>
    <scope>NUCLEOTIDE SEQUENCE [LARGE SCALE GENOMIC DNA]</scope>
    <source>
        <strain evidence="9 12">DSM 100021</strain>
    </source>
</reference>
<dbReference type="RefSeq" id="WP_075616150.1">
    <property type="nucleotide sequence ID" value="NZ_JACIED010000002.1"/>
</dbReference>
<evidence type="ECO:0000256" key="5">
    <source>
        <dbReference type="ARBA" id="ARBA00022801"/>
    </source>
</evidence>
<keyword evidence="6" id="KW-0106">Calcium</keyword>
<dbReference type="OrthoDB" id="7197884at2"/>
<feature type="chain" id="PRO_5044564245" evidence="8">
    <location>
        <begin position="23"/>
        <end position="553"/>
    </location>
</feature>
<name>A0A1Q9A0Y7_9HYPH</name>
<dbReference type="InterPro" id="IPR011118">
    <property type="entry name" value="Tannase/feruloyl_esterase"/>
</dbReference>
<dbReference type="GO" id="GO:0030600">
    <property type="term" value="F:feruloyl esterase activity"/>
    <property type="evidence" value="ECO:0007669"/>
    <property type="project" value="UniProtKB-EC"/>
</dbReference>
<accession>A0A1Q9A0Y7</accession>
<dbReference type="InterPro" id="IPR029058">
    <property type="entry name" value="AB_hydrolase_fold"/>
</dbReference>
<keyword evidence="4 8" id="KW-0732">Signal</keyword>
<gene>
    <name evidence="10" type="ORF">BJF91_08050</name>
    <name evidence="9" type="ORF">GGQ71_002012</name>
</gene>
<sequence length="553" mass="58700">MTMIFLRGAAFAALFFPSFAFAAGTCADLTKPEAHPPQLTITEAKPVAAGPDAPVSYCLVHGELGDHKGVDGKAYAIQFEMRLPDDWNGRFVHQFNGGNDGKVIPATGPLLGGDKTQTALGRGYAVVSSDAGHEEGAAADKGLAGPAAFGLDPVAREDYGYGAVAKLNPPAMALVEQYYDKKIAFRYGIGGSNGGRHGLMAATRLPEQFDGILAGYPGFNLPKAAIQHAWDVQAWTKVDPDIAKAFSQADMAVLAKGILSACDVLDGRVDGLVGDPQACETHFNIASLACKGDKQPDCLSQAQITALKTSHAGPKNSKGKALYSNWDWDPGMASANWRTWKLQSPIPAWGGKPIIAVMGAGSLAQIFTTPPTAIGGTPDDLQKYLLDFDFDRDAPKIFAKSGPFTQSAAEFMIPPGSDNPRLKAFRDAGHKMIVFHGNADPVFSVLDTVKWYRKLDSNNGGKAGNFVKFYRIPGMPHGAGGPSYDDFDFFTPLVAWVEKGEVPGPVSAGISNGNKEAAGLAPGRTLYCPFPQIARYDAKISAASPDKAPFRCE</sequence>
<dbReference type="PANTHER" id="PTHR33938">
    <property type="entry name" value="FERULOYL ESTERASE B-RELATED"/>
    <property type="match status" value="1"/>
</dbReference>
<evidence type="ECO:0000256" key="3">
    <source>
        <dbReference type="ARBA" id="ARBA00022723"/>
    </source>
</evidence>
<keyword evidence="11" id="KW-1185">Reference proteome</keyword>
<comment type="similarity">
    <text evidence="1">Belongs to the tannase family.</text>
</comment>
<dbReference type="Proteomes" id="UP000185598">
    <property type="component" value="Unassembled WGS sequence"/>
</dbReference>
<evidence type="ECO:0000256" key="2">
    <source>
        <dbReference type="ARBA" id="ARBA00022487"/>
    </source>
</evidence>
<dbReference type="Gene3D" id="3.40.50.1820">
    <property type="entry name" value="alpha/beta hydrolase"/>
    <property type="match status" value="1"/>
</dbReference>
<dbReference type="AlphaFoldDB" id="A0A1Q9A0Y7"/>
<evidence type="ECO:0000313" key="11">
    <source>
        <dbReference type="Proteomes" id="UP000185598"/>
    </source>
</evidence>
<evidence type="ECO:0000256" key="6">
    <source>
        <dbReference type="ARBA" id="ARBA00022837"/>
    </source>
</evidence>
<evidence type="ECO:0000256" key="4">
    <source>
        <dbReference type="ARBA" id="ARBA00022729"/>
    </source>
</evidence>
<keyword evidence="2" id="KW-0719">Serine esterase</keyword>
<keyword evidence="7" id="KW-1015">Disulfide bond</keyword>
<evidence type="ECO:0000256" key="1">
    <source>
        <dbReference type="ARBA" id="ARBA00006249"/>
    </source>
</evidence>
<keyword evidence="5 9" id="KW-0378">Hydrolase</keyword>
<evidence type="ECO:0000313" key="9">
    <source>
        <dbReference type="EMBL" id="MBB4007749.1"/>
    </source>
</evidence>
<dbReference type="EMBL" id="JACIED010000002">
    <property type="protein sequence ID" value="MBB4007749.1"/>
    <property type="molecule type" value="Genomic_DNA"/>
</dbReference>
<dbReference type="Proteomes" id="UP000544107">
    <property type="component" value="Unassembled WGS sequence"/>
</dbReference>
<proteinExistence type="inferred from homology"/>
<evidence type="ECO:0000313" key="10">
    <source>
        <dbReference type="EMBL" id="OLP48098.1"/>
    </source>
</evidence>
<keyword evidence="3" id="KW-0479">Metal-binding</keyword>
<organism evidence="10 11">
    <name type="scientific">Allorhizobium taibaishanense</name>
    <dbReference type="NCBI Taxonomy" id="887144"/>
    <lineage>
        <taxon>Bacteria</taxon>
        <taxon>Pseudomonadati</taxon>
        <taxon>Pseudomonadota</taxon>
        <taxon>Alphaproteobacteria</taxon>
        <taxon>Hyphomicrobiales</taxon>
        <taxon>Rhizobiaceae</taxon>
        <taxon>Rhizobium/Agrobacterium group</taxon>
        <taxon>Allorhizobium</taxon>
    </lineage>
</organism>
<dbReference type="STRING" id="887144.BJF91_08050"/>